<sequence length="62" mass="7228">MKNKTLIIYFKNGTTALFQNVEELELIDDTYLSFKYFGQSTQVKRKAIFVTNNIACWAEEIS</sequence>
<dbReference type="Proteomes" id="UP000296883">
    <property type="component" value="Chromosome"/>
</dbReference>
<reference evidence="1 3" key="2">
    <citation type="journal article" date="2020" name="Int. J. Syst. Evol. Microbiol.">
        <title>Vagococcus xieshaowenii sp. nov., isolated from snow finch (Montifringilla taczanowskii) cloacal content.</title>
        <authorList>
            <person name="Ge Y."/>
            <person name="Yang J."/>
            <person name="Lai X.H."/>
            <person name="Zhang G."/>
            <person name="Jin D."/>
            <person name="Lu S."/>
            <person name="Wang B."/>
            <person name="Huang Y."/>
            <person name="Huang Y."/>
            <person name="Ren Z."/>
            <person name="Zhang X."/>
            <person name="Xu J."/>
        </authorList>
    </citation>
    <scope>NUCLEOTIDE SEQUENCE [LARGE SCALE GENOMIC DNA]</scope>
    <source>
        <strain evidence="1">Personal::cf-49</strain>
        <strain evidence="3">personal::cf-49</strain>
    </source>
</reference>
<proteinExistence type="predicted"/>
<keyword evidence="3" id="KW-1185">Reference proteome</keyword>
<accession>A0AAJ5EFU2</accession>
<evidence type="ECO:0000313" key="2">
    <source>
        <dbReference type="EMBL" id="TFZ41901.1"/>
    </source>
</evidence>
<gene>
    <name evidence="2" type="ORF">E4031_04725</name>
    <name evidence="1" type="ORF">E4Z98_02545</name>
</gene>
<evidence type="ECO:0000313" key="1">
    <source>
        <dbReference type="EMBL" id="QCA28247.1"/>
    </source>
</evidence>
<protein>
    <submittedName>
        <fullName evidence="2">Uncharacterized protein</fullName>
    </submittedName>
</protein>
<evidence type="ECO:0000313" key="3">
    <source>
        <dbReference type="Proteomes" id="UP000296883"/>
    </source>
</evidence>
<dbReference type="EMBL" id="SRHU01000018">
    <property type="protein sequence ID" value="TFZ41901.1"/>
    <property type="molecule type" value="Genomic_DNA"/>
</dbReference>
<dbReference type="Proteomes" id="UP000297725">
    <property type="component" value="Unassembled WGS sequence"/>
</dbReference>
<name>A0AAJ5EFU2_9ENTE</name>
<evidence type="ECO:0000313" key="4">
    <source>
        <dbReference type="Proteomes" id="UP000297725"/>
    </source>
</evidence>
<dbReference type="AlphaFoldDB" id="A0AAJ5EFU2"/>
<organism evidence="2 4">
    <name type="scientific">Vagococcus xieshaowenii</name>
    <dbReference type="NCBI Taxonomy" id="2562451"/>
    <lineage>
        <taxon>Bacteria</taxon>
        <taxon>Bacillati</taxon>
        <taxon>Bacillota</taxon>
        <taxon>Bacilli</taxon>
        <taxon>Lactobacillales</taxon>
        <taxon>Enterococcaceae</taxon>
        <taxon>Vagococcus</taxon>
    </lineage>
</organism>
<dbReference type="RefSeq" id="WP_135254289.1">
    <property type="nucleotide sequence ID" value="NZ_CP038865.1"/>
</dbReference>
<dbReference type="EMBL" id="CP038865">
    <property type="protein sequence ID" value="QCA28247.1"/>
    <property type="molecule type" value="Genomic_DNA"/>
</dbReference>
<reference evidence="2 4" key="1">
    <citation type="submission" date="2019-03" db="EMBL/GenBank/DDBJ databases">
        <title>Vagococcus sp. was isolated fron gut of Carduelis flavirostris.</title>
        <authorList>
            <person name="Ge Y."/>
        </authorList>
    </citation>
    <scope>NUCLEOTIDE SEQUENCE [LARGE SCALE GENOMIC DNA]</scope>
    <source>
        <strain evidence="2 4">CF-210</strain>
    </source>
</reference>